<protein>
    <submittedName>
        <fullName evidence="9">Interferon-induced transmembrane protein 10</fullName>
    </submittedName>
</protein>
<evidence type="ECO:0000256" key="7">
    <source>
        <dbReference type="SAM" id="Phobius"/>
    </source>
</evidence>
<evidence type="ECO:0000256" key="4">
    <source>
        <dbReference type="ARBA" id="ARBA00022989"/>
    </source>
</evidence>
<comment type="similarity">
    <text evidence="2">Belongs to the CD225/Dispanin family.</text>
</comment>
<keyword evidence="3 7" id="KW-0812">Transmembrane</keyword>
<sequence length="318" mass="31954">MRVPGAGCGVLGAGGGVPAAGCEGRGQGAGVRGTGGGVPGAGYRGRGAGGGVRGAGAGPGGRAAWPRCGALRALRAGRRHRRVIAASLRRWPSAERAVPARPAAEALAPPGVSGSGLAAPHLLWGCFCRGCGSPPAPHAGPAPGPAGTTDGAPDSRAPLDGAFWAAPAGSPPGCFTCVAKPPALQPAPPPAGPPPMAPPLLPAEPKGGPDARGPACRHLADKPLGRPAAVIEVGPDSAEVNDYYLWSIFNFVYLNFCCLGFIALAYSLKVRDKKLLNDLEGAVEDAKTARLFNITSSALAASCLVLVFIFLRYPLSDY</sequence>
<evidence type="ECO:0000256" key="3">
    <source>
        <dbReference type="ARBA" id="ARBA00022692"/>
    </source>
</evidence>
<dbReference type="InterPro" id="IPR051517">
    <property type="entry name" value="IFITM_antiviral_protein"/>
</dbReference>
<feature type="transmembrane region" description="Helical" evidence="7">
    <location>
        <begin position="289"/>
        <end position="311"/>
    </location>
</feature>
<feature type="region of interest" description="Disordered" evidence="6">
    <location>
        <begin position="136"/>
        <end position="162"/>
    </location>
</feature>
<accession>A0ABM3W9T8</accession>
<proteinExistence type="inferred from homology"/>
<dbReference type="PANTHER" id="PTHR13999:SF9">
    <property type="entry name" value="INTERFERON-INDUCED TRANSMEMBRANE PROTEIN 10"/>
    <property type="match status" value="1"/>
</dbReference>
<evidence type="ECO:0000256" key="1">
    <source>
        <dbReference type="ARBA" id="ARBA00004370"/>
    </source>
</evidence>
<dbReference type="InterPro" id="IPR007593">
    <property type="entry name" value="CD225/Dispanin_fam"/>
</dbReference>
<feature type="region of interest" description="Disordered" evidence="6">
    <location>
        <begin position="185"/>
        <end position="213"/>
    </location>
</feature>
<dbReference type="PANTHER" id="PTHR13999">
    <property type="entry name" value="INTERFERON INDUCIBLE TRANSMEMBRANE PROTEIN"/>
    <property type="match status" value="1"/>
</dbReference>
<evidence type="ECO:0000256" key="6">
    <source>
        <dbReference type="SAM" id="MobiDB-lite"/>
    </source>
</evidence>
<dbReference type="RefSeq" id="XP_060033339.1">
    <property type="nucleotide sequence ID" value="XM_060177356.1"/>
</dbReference>
<dbReference type="Proteomes" id="UP001652624">
    <property type="component" value="Chromosome 17"/>
</dbReference>
<evidence type="ECO:0000313" key="8">
    <source>
        <dbReference type="Proteomes" id="UP001652624"/>
    </source>
</evidence>
<evidence type="ECO:0000313" key="9">
    <source>
        <dbReference type="RefSeq" id="XP_060033339.1"/>
    </source>
</evidence>
<evidence type="ECO:0000256" key="5">
    <source>
        <dbReference type="ARBA" id="ARBA00023136"/>
    </source>
</evidence>
<organism evidence="8 9">
    <name type="scientific">Erinaceus europaeus</name>
    <name type="common">Western European hedgehog</name>
    <dbReference type="NCBI Taxonomy" id="9365"/>
    <lineage>
        <taxon>Eukaryota</taxon>
        <taxon>Metazoa</taxon>
        <taxon>Chordata</taxon>
        <taxon>Craniata</taxon>
        <taxon>Vertebrata</taxon>
        <taxon>Euteleostomi</taxon>
        <taxon>Mammalia</taxon>
        <taxon>Eutheria</taxon>
        <taxon>Laurasiatheria</taxon>
        <taxon>Eulipotyphla</taxon>
        <taxon>Erinaceidae</taxon>
        <taxon>Erinaceinae</taxon>
        <taxon>Erinaceus</taxon>
    </lineage>
</organism>
<dbReference type="GeneID" id="132533971"/>
<keyword evidence="5 7" id="KW-0472">Membrane</keyword>
<reference evidence="9" key="1">
    <citation type="submission" date="2025-08" db="UniProtKB">
        <authorList>
            <consortium name="RefSeq"/>
        </authorList>
    </citation>
    <scope>IDENTIFICATION</scope>
</reference>
<keyword evidence="8" id="KW-1185">Reference proteome</keyword>
<feature type="compositionally biased region" description="Low complexity" evidence="6">
    <location>
        <begin position="145"/>
        <end position="154"/>
    </location>
</feature>
<comment type="subcellular location">
    <subcellularLocation>
        <location evidence="1">Membrane</location>
    </subcellularLocation>
</comment>
<feature type="compositionally biased region" description="Pro residues" evidence="6">
    <location>
        <begin position="185"/>
        <end position="202"/>
    </location>
</feature>
<feature type="transmembrane region" description="Helical" evidence="7">
    <location>
        <begin position="243"/>
        <end position="268"/>
    </location>
</feature>
<gene>
    <name evidence="9" type="primary">IFITM10</name>
</gene>
<dbReference type="Pfam" id="PF04505">
    <property type="entry name" value="CD225"/>
    <property type="match status" value="1"/>
</dbReference>
<name>A0ABM3W9T8_ERIEU</name>
<evidence type="ECO:0000256" key="2">
    <source>
        <dbReference type="ARBA" id="ARBA00006843"/>
    </source>
</evidence>
<keyword evidence="4 7" id="KW-1133">Transmembrane helix</keyword>